<dbReference type="GO" id="GO:0019722">
    <property type="term" value="P:calcium-mediated signaling"/>
    <property type="evidence" value="ECO:0007669"/>
    <property type="project" value="TreeGrafter"/>
</dbReference>
<keyword evidence="3 11" id="KW-0812">Transmembrane</keyword>
<evidence type="ECO:0000256" key="10">
    <source>
        <dbReference type="ARBA" id="ARBA00023224"/>
    </source>
</evidence>
<dbReference type="GO" id="GO:0019957">
    <property type="term" value="F:C-C chemokine binding"/>
    <property type="evidence" value="ECO:0007669"/>
    <property type="project" value="TreeGrafter"/>
</dbReference>
<sequence length="1271" mass="144837">MKTQKKNLTKPKAEVEQPCFRSASPLLRTGAAARCTELRPAADGRHLDQMRSVLIQLKLMESPPPVSTASWSENSSSILPFGPSDAPDSTEWQTIYTVVPPYIFILSLLGLLLNGFVLAVFAAQKDRLTVAEIYLSNLALADFLLLCGLLFWAMYILNHFNWSYGDFLCKLVNSNVVINFYTSIYTLVMISIDRYLALVKTMMARWQRRTRYAKITCFALWMFGLLLGVPTIVHRKVKFLEQYNTTSCILDYTHGSSWKLAHQIMMNVLGFVLPLLVIVFSSLNIIKALARRTENLAFHDFNDTKATVLVYAVTLLFLLCWGPFQVLTFLDTLCDVEVLDRKLWSHTLSLGDQVSVYLAFLNSLLNPLLYAFSGQYFRRKVNAVCRRARHQRRGSDMTTYQRSLVSTLPANLTSLAEDGDKTNSDNCSLESNNWTFTYVPPYILSISVLGIVLNIFVLMVFILHKKPCTHMYPTVYSLFFIVGFPANCLSLFVAWKLALQGNNMAVYLVSLCVSDLLYTVTLPVWIGMAQHWNISDQLCGVMYLIMYNSFYVGSGLLCCISVDRYLAVVYPLHFHWVREVSTAALLSAAVWLLEIFLHIVLLHHMGALQSFNLCHQPMPLTRKDADVALVRVVLGFLFPLVVMTLCFQQIMQSLRQSRSILEEERRKVGLLLLLLLLTYVCSFVPYQTVMFLRVVLEPGACGWARRLRDPYLVTVAMTTLNSTLDPIIYCLINESAKREIERAINRGRRKPNKTNSDNCSLESDNWTFTYVPPYILSISVLGIVLNIFVLMVFFLHKKPCTVSEIYLSNLAAADLFLVSFLPFWAVNAWNKFDWIFGLAMCKIVKVSILMNAYCSIYFLVLVSIDRYLAVVHPLFHGGMRRPKFAKICCVVVWILGLILSFPRLINTKLAPDKNITYCSEPNLVVSEWMILVLGFFIPISIIFFCTVNILRALRNRFMEGVKTRRNDHKANTLVLAVLLAFLICWVPFHLRNIPTWLNKAGMLTDCSSKNIQYVCGQIFTYLAFFNSVLNPILYVIVGRNFRDKLKELFKQWDQKRSATISITSARTKLLRNRNAQVQPRRASVLQLLDTFLLQHTWIKSGYQTRQEGLMKEFSHLIQACWIRDEFVCPGDPDRNTSVSCEYVSVLRIKMVFILSDSRVRVIIHTWRKHGAVENHPRRGWSTTTTTSKPLQASLPRLRLGSTGNENFNNCSISSCCDSLSLCSESNQPVPLLACGGAASRTTEGNDTKPSEDTKSNFLLHQMETRWSGNRF</sequence>
<dbReference type="AlphaFoldDB" id="A0A315VHX1"/>
<accession>A0A315VHX1</accession>
<organism evidence="14 15">
    <name type="scientific">Gambusia affinis</name>
    <name type="common">Western mosquitofish</name>
    <name type="synonym">Heterandria affinis</name>
    <dbReference type="NCBI Taxonomy" id="33528"/>
    <lineage>
        <taxon>Eukaryota</taxon>
        <taxon>Metazoa</taxon>
        <taxon>Chordata</taxon>
        <taxon>Craniata</taxon>
        <taxon>Vertebrata</taxon>
        <taxon>Euteleostomi</taxon>
        <taxon>Actinopterygii</taxon>
        <taxon>Neopterygii</taxon>
        <taxon>Teleostei</taxon>
        <taxon>Neoteleostei</taxon>
        <taxon>Acanthomorphata</taxon>
        <taxon>Ovalentaria</taxon>
        <taxon>Atherinomorphae</taxon>
        <taxon>Cyprinodontiformes</taxon>
        <taxon>Poeciliidae</taxon>
        <taxon>Poeciliinae</taxon>
        <taxon>Gambusia</taxon>
    </lineage>
</organism>
<feature type="domain" description="G-protein coupled receptors family 1 profile" evidence="13">
    <location>
        <begin position="113"/>
        <end position="370"/>
    </location>
</feature>
<feature type="transmembrane region" description="Helical" evidence="12">
    <location>
        <begin position="925"/>
        <end position="950"/>
    </location>
</feature>
<dbReference type="PROSITE" id="PS50262">
    <property type="entry name" value="G_PROTEIN_RECEP_F1_2"/>
    <property type="match status" value="3"/>
</dbReference>
<keyword evidence="9" id="KW-0325">Glycoprotein</keyword>
<dbReference type="InterPro" id="IPR017452">
    <property type="entry name" value="GPCR_Rhodpsn_7TM"/>
</dbReference>
<feature type="transmembrane region" description="Helical" evidence="12">
    <location>
        <begin position="212"/>
        <end position="233"/>
    </location>
</feature>
<feature type="transmembrane region" description="Helical" evidence="12">
    <location>
        <begin position="970"/>
        <end position="988"/>
    </location>
</feature>
<keyword evidence="2" id="KW-1003">Cell membrane</keyword>
<evidence type="ECO:0000256" key="8">
    <source>
        <dbReference type="ARBA" id="ARBA00023170"/>
    </source>
</evidence>
<dbReference type="GO" id="GO:0007204">
    <property type="term" value="P:positive regulation of cytosolic calcium ion concentration"/>
    <property type="evidence" value="ECO:0007669"/>
    <property type="project" value="TreeGrafter"/>
</dbReference>
<keyword evidence="5 11" id="KW-0297">G-protein coupled receptor</keyword>
<dbReference type="GO" id="GO:0016493">
    <property type="term" value="F:C-C chemokine receptor activity"/>
    <property type="evidence" value="ECO:0007669"/>
    <property type="project" value="TreeGrafter"/>
</dbReference>
<feature type="transmembrane region" description="Helical" evidence="12">
    <location>
        <begin position="506"/>
        <end position="528"/>
    </location>
</feature>
<keyword evidence="6 12" id="KW-0472">Membrane</keyword>
<dbReference type="Gene3D" id="1.20.1070.10">
    <property type="entry name" value="Rhodopsin 7-helix transmembrane proteins"/>
    <property type="match status" value="3"/>
</dbReference>
<dbReference type="GO" id="GO:0060326">
    <property type="term" value="P:cell chemotaxis"/>
    <property type="evidence" value="ECO:0007669"/>
    <property type="project" value="TreeGrafter"/>
</dbReference>
<dbReference type="PANTHER" id="PTHR10489">
    <property type="entry name" value="CELL ADHESION MOLECULE"/>
    <property type="match status" value="1"/>
</dbReference>
<feature type="transmembrane region" description="Helical" evidence="12">
    <location>
        <begin position="102"/>
        <end position="122"/>
    </location>
</feature>
<comment type="subcellular location">
    <subcellularLocation>
        <location evidence="1">Cell membrane</location>
        <topology evidence="1">Multi-pass membrane protein</topology>
    </subcellularLocation>
</comment>
<keyword evidence="4 12" id="KW-1133">Transmembrane helix</keyword>
<evidence type="ECO:0000256" key="2">
    <source>
        <dbReference type="ARBA" id="ARBA00022475"/>
    </source>
</evidence>
<feature type="transmembrane region" description="Helical" evidence="12">
    <location>
        <begin position="774"/>
        <end position="795"/>
    </location>
</feature>
<dbReference type="InterPro" id="IPR050119">
    <property type="entry name" value="CCR1-9-like"/>
</dbReference>
<evidence type="ECO:0000256" key="6">
    <source>
        <dbReference type="ARBA" id="ARBA00023136"/>
    </source>
</evidence>
<feature type="transmembrane region" description="Helical" evidence="12">
    <location>
        <begin position="668"/>
        <end position="686"/>
    </location>
</feature>
<feature type="domain" description="G-protein coupled receptors family 1 profile" evidence="13">
    <location>
        <begin position="486"/>
        <end position="729"/>
    </location>
</feature>
<feature type="transmembrane region" description="Helical" evidence="12">
    <location>
        <begin position="846"/>
        <end position="864"/>
    </location>
</feature>
<feature type="transmembrane region" description="Helical" evidence="12">
    <location>
        <begin position="807"/>
        <end position="826"/>
    </location>
</feature>
<evidence type="ECO:0000256" key="12">
    <source>
        <dbReference type="SAM" id="Phobius"/>
    </source>
</evidence>
<protein>
    <recommendedName>
        <fullName evidence="13">G-protein coupled receptors family 1 profile domain-containing protein</fullName>
    </recommendedName>
</protein>
<evidence type="ECO:0000313" key="14">
    <source>
        <dbReference type="EMBL" id="PWA22554.1"/>
    </source>
</evidence>
<comment type="similarity">
    <text evidence="11">Belongs to the G-protein coupled receptor 1 family.</text>
</comment>
<keyword evidence="15" id="KW-1185">Reference proteome</keyword>
<evidence type="ECO:0000256" key="4">
    <source>
        <dbReference type="ARBA" id="ARBA00022989"/>
    </source>
</evidence>
<dbReference type="PANTHER" id="PTHR10489:SF957">
    <property type="entry name" value="B2 BRADYKININ RECEPTOR"/>
    <property type="match status" value="1"/>
</dbReference>
<feature type="transmembrane region" description="Helical" evidence="12">
    <location>
        <begin position="264"/>
        <end position="286"/>
    </location>
</feature>
<evidence type="ECO:0000256" key="5">
    <source>
        <dbReference type="ARBA" id="ARBA00023040"/>
    </source>
</evidence>
<feature type="transmembrane region" description="Helical" evidence="12">
    <location>
        <begin position="583"/>
        <end position="608"/>
    </location>
</feature>
<dbReference type="InterPro" id="IPR000496">
    <property type="entry name" value="Brdyknn_rcpt"/>
</dbReference>
<feature type="domain" description="G-protein coupled receptors family 1 profile" evidence="13">
    <location>
        <begin position="785"/>
        <end position="1034"/>
    </location>
</feature>
<dbReference type="PRINTS" id="PR00425">
    <property type="entry name" value="BRADYKININR"/>
</dbReference>
<feature type="transmembrane region" description="Helical" evidence="12">
    <location>
        <begin position="475"/>
        <end position="494"/>
    </location>
</feature>
<dbReference type="EMBL" id="NHOQ01001703">
    <property type="protein sequence ID" value="PWA22554.1"/>
    <property type="molecule type" value="Genomic_DNA"/>
</dbReference>
<evidence type="ECO:0000256" key="3">
    <source>
        <dbReference type="ARBA" id="ARBA00022692"/>
    </source>
</evidence>
<dbReference type="GO" id="GO:0004947">
    <property type="term" value="F:bradykinin receptor activity"/>
    <property type="evidence" value="ECO:0007669"/>
    <property type="project" value="InterPro"/>
</dbReference>
<evidence type="ECO:0000256" key="7">
    <source>
        <dbReference type="ARBA" id="ARBA00023157"/>
    </source>
</evidence>
<keyword evidence="10 11" id="KW-0807">Transducer</keyword>
<feature type="transmembrane region" description="Helical" evidence="12">
    <location>
        <begin position="1018"/>
        <end position="1037"/>
    </location>
</feature>
<feature type="transmembrane region" description="Helical" evidence="12">
    <location>
        <begin position="540"/>
        <end position="562"/>
    </location>
</feature>
<evidence type="ECO:0000256" key="1">
    <source>
        <dbReference type="ARBA" id="ARBA00004651"/>
    </source>
</evidence>
<comment type="caution">
    <text evidence="14">The sequence shown here is derived from an EMBL/GenBank/DDBJ whole genome shotgun (WGS) entry which is preliminary data.</text>
</comment>
<keyword evidence="8 11" id="KW-0675">Receptor</keyword>
<dbReference type="PROSITE" id="PS00237">
    <property type="entry name" value="G_PROTEIN_RECEP_F1_1"/>
    <property type="match status" value="2"/>
</dbReference>
<dbReference type="Proteomes" id="UP000250572">
    <property type="component" value="Unassembled WGS sequence"/>
</dbReference>
<gene>
    <name evidence="14" type="ORF">CCH79_00015180</name>
</gene>
<feature type="transmembrane region" description="Helical" evidence="12">
    <location>
        <begin position="176"/>
        <end position="192"/>
    </location>
</feature>
<evidence type="ECO:0000313" key="15">
    <source>
        <dbReference type="Proteomes" id="UP000250572"/>
    </source>
</evidence>
<evidence type="ECO:0000259" key="13">
    <source>
        <dbReference type="PROSITE" id="PS50262"/>
    </source>
</evidence>
<evidence type="ECO:0000256" key="11">
    <source>
        <dbReference type="RuleBase" id="RU000688"/>
    </source>
</evidence>
<dbReference type="GO" id="GO:0006955">
    <property type="term" value="P:immune response"/>
    <property type="evidence" value="ECO:0007669"/>
    <property type="project" value="TreeGrafter"/>
</dbReference>
<dbReference type="InterPro" id="IPR000276">
    <property type="entry name" value="GPCR_Rhodpsn"/>
</dbReference>
<dbReference type="PRINTS" id="PR00237">
    <property type="entry name" value="GPCRRHODOPSN"/>
</dbReference>
<feature type="transmembrane region" description="Helical" evidence="12">
    <location>
        <begin position="134"/>
        <end position="156"/>
    </location>
</feature>
<keyword evidence="7" id="KW-1015">Disulfide bond</keyword>
<reference evidence="14 15" key="1">
    <citation type="journal article" date="2018" name="G3 (Bethesda)">
        <title>A High-Quality Reference Genome for the Invasive Mosquitofish Gambusia affinis Using a Chicago Library.</title>
        <authorList>
            <person name="Hoffberg S.L."/>
            <person name="Troendle N.J."/>
            <person name="Glenn T.C."/>
            <person name="Mahmud O."/>
            <person name="Louha S."/>
            <person name="Chalopin D."/>
            <person name="Bennetzen J.L."/>
            <person name="Mauricio R."/>
        </authorList>
    </citation>
    <scope>NUCLEOTIDE SEQUENCE [LARGE SCALE GENOMIC DNA]</scope>
    <source>
        <strain evidence="14">NE01/NJP1002.9</strain>
        <tissue evidence="14">Muscle</tissue>
    </source>
</reference>
<dbReference type="Pfam" id="PF00001">
    <property type="entry name" value="7tm_1"/>
    <property type="match status" value="3"/>
</dbReference>
<feature type="transmembrane region" description="Helical" evidence="12">
    <location>
        <begin position="442"/>
        <end position="463"/>
    </location>
</feature>
<name>A0A315VHX1_GAMAF</name>
<proteinExistence type="inferred from homology"/>
<dbReference type="STRING" id="33528.ENSGAFP00000011970"/>
<evidence type="ECO:0000256" key="9">
    <source>
        <dbReference type="ARBA" id="ARBA00023180"/>
    </source>
</evidence>
<feature type="transmembrane region" description="Helical" evidence="12">
    <location>
        <begin position="884"/>
        <end position="905"/>
    </location>
</feature>
<feature type="transmembrane region" description="Helical" evidence="12">
    <location>
        <begin position="306"/>
        <end position="324"/>
    </location>
</feature>
<dbReference type="SUPFAM" id="SSF81321">
    <property type="entry name" value="Family A G protein-coupled receptor-like"/>
    <property type="match status" value="3"/>
</dbReference>
<feature type="transmembrane region" description="Helical" evidence="12">
    <location>
        <begin position="628"/>
        <end position="647"/>
    </location>
</feature>
<dbReference type="GO" id="GO:0009897">
    <property type="term" value="C:external side of plasma membrane"/>
    <property type="evidence" value="ECO:0007669"/>
    <property type="project" value="TreeGrafter"/>
</dbReference>
<feature type="transmembrane region" description="Helical" evidence="12">
    <location>
        <begin position="354"/>
        <end position="372"/>
    </location>
</feature>
<dbReference type="FunFam" id="1.20.1070.10:FF:000324">
    <property type="entry name" value="Uncharacterized protein"/>
    <property type="match status" value="1"/>
</dbReference>